<protein>
    <submittedName>
        <fullName evidence="3">Uncharacterized protein</fullName>
    </submittedName>
</protein>
<evidence type="ECO:0000313" key="4">
    <source>
        <dbReference type="Proteomes" id="UP000222106"/>
    </source>
</evidence>
<organism evidence="3 4">
    <name type="scientific">Georgenia soli</name>
    <dbReference type="NCBI Taxonomy" id="638953"/>
    <lineage>
        <taxon>Bacteria</taxon>
        <taxon>Bacillati</taxon>
        <taxon>Actinomycetota</taxon>
        <taxon>Actinomycetes</taxon>
        <taxon>Micrococcales</taxon>
        <taxon>Bogoriellaceae</taxon>
        <taxon>Georgenia</taxon>
    </lineage>
</organism>
<proteinExistence type="predicted"/>
<dbReference type="EMBL" id="PDJI01000004">
    <property type="protein sequence ID" value="PFG38561.1"/>
    <property type="molecule type" value="Genomic_DNA"/>
</dbReference>
<keyword evidence="4" id="KW-1185">Reference proteome</keyword>
<feature type="region of interest" description="Disordered" evidence="1">
    <location>
        <begin position="42"/>
        <end position="73"/>
    </location>
</feature>
<evidence type="ECO:0000256" key="1">
    <source>
        <dbReference type="SAM" id="MobiDB-lite"/>
    </source>
</evidence>
<keyword evidence="2" id="KW-0472">Membrane</keyword>
<name>A0A2A9EJ64_9MICO</name>
<comment type="caution">
    <text evidence="3">The sequence shown here is derived from an EMBL/GenBank/DDBJ whole genome shotgun (WGS) entry which is preliminary data.</text>
</comment>
<dbReference type="RefSeq" id="WP_098482808.1">
    <property type="nucleotide sequence ID" value="NZ_PDJI01000004.1"/>
</dbReference>
<reference evidence="3 4" key="1">
    <citation type="submission" date="2017-10" db="EMBL/GenBank/DDBJ databases">
        <title>Sequencing the genomes of 1000 actinobacteria strains.</title>
        <authorList>
            <person name="Klenk H.-P."/>
        </authorList>
    </citation>
    <scope>NUCLEOTIDE SEQUENCE [LARGE SCALE GENOMIC DNA]</scope>
    <source>
        <strain evidence="3 4">DSM 21838</strain>
    </source>
</reference>
<accession>A0A2A9EJ64</accession>
<keyword evidence="2" id="KW-1133">Transmembrane helix</keyword>
<evidence type="ECO:0000313" key="3">
    <source>
        <dbReference type="EMBL" id="PFG38561.1"/>
    </source>
</evidence>
<gene>
    <name evidence="3" type="ORF">ATJ97_1042</name>
</gene>
<feature type="transmembrane region" description="Helical" evidence="2">
    <location>
        <begin position="15"/>
        <end position="33"/>
    </location>
</feature>
<dbReference type="Proteomes" id="UP000222106">
    <property type="component" value="Unassembled WGS sequence"/>
</dbReference>
<dbReference type="AlphaFoldDB" id="A0A2A9EJ64"/>
<keyword evidence="2" id="KW-0812">Transmembrane</keyword>
<evidence type="ECO:0000256" key="2">
    <source>
        <dbReference type="SAM" id="Phobius"/>
    </source>
</evidence>
<dbReference type="OrthoDB" id="4485680at2"/>
<sequence>MAQAGRSRLSGGERAVVVISALLVVAFAVLLAVRFTGSSAPEATTAATSGTATPSGTTATGPTEDPTEAPTGEDLTDVAWDFVSPSGNIACTVDDERALCGIATFEYADKIPAAEVERCDGKVGHFLQVTAEGSSLVCDTSGQDLTIDAAGTPALGYGQEESVDGFTCLSEETGMSCRHDTSGYSFSVRRAAYDLA</sequence>
<feature type="compositionally biased region" description="Low complexity" evidence="1">
    <location>
        <begin position="42"/>
        <end position="64"/>
    </location>
</feature>